<dbReference type="OrthoDB" id="2152248at2759"/>
<protein>
    <recommendedName>
        <fullName evidence="1">Dienelactone hydrolase domain-containing protein</fullName>
    </recommendedName>
</protein>
<dbReference type="InterPro" id="IPR002925">
    <property type="entry name" value="Dienelactn_hydro"/>
</dbReference>
<evidence type="ECO:0000313" key="3">
    <source>
        <dbReference type="Proteomes" id="UP000654075"/>
    </source>
</evidence>
<comment type="caution">
    <text evidence="2">The sequence shown here is derived from an EMBL/GenBank/DDBJ whole genome shotgun (WGS) entry which is preliminary data.</text>
</comment>
<dbReference type="PANTHER" id="PTHR47381">
    <property type="entry name" value="ALPHA/BETA-HYDROLASES SUPERFAMILY PROTEIN"/>
    <property type="match status" value="1"/>
</dbReference>
<dbReference type="PANTHER" id="PTHR47381:SF3">
    <property type="entry name" value="ALPHA_BETA-HYDROLASES SUPERFAMILY PROTEIN"/>
    <property type="match status" value="1"/>
</dbReference>
<name>A0A813FMA2_POLGL</name>
<dbReference type="InterPro" id="IPR029058">
    <property type="entry name" value="AB_hydrolase_fold"/>
</dbReference>
<dbReference type="Gene3D" id="3.40.50.1820">
    <property type="entry name" value="alpha/beta hydrolase"/>
    <property type="match status" value="1"/>
</dbReference>
<proteinExistence type="predicted"/>
<reference evidence="2" key="1">
    <citation type="submission" date="2021-02" db="EMBL/GenBank/DDBJ databases">
        <authorList>
            <person name="Dougan E. K."/>
            <person name="Rhodes N."/>
            <person name="Thang M."/>
            <person name="Chan C."/>
        </authorList>
    </citation>
    <scope>NUCLEOTIDE SEQUENCE</scope>
</reference>
<accession>A0A813FMA2</accession>
<feature type="non-terminal residue" evidence="2">
    <location>
        <position position="1"/>
    </location>
</feature>
<evidence type="ECO:0000313" key="2">
    <source>
        <dbReference type="EMBL" id="CAE8615293.1"/>
    </source>
</evidence>
<sequence length="373" mass="40230">RRALRSVLCRRPEANAAPSPLPPLSAERLEQRTAAPFSKGQPVLWERVRLSNFPGEQDGLVLLTAAPSSGQGQRRPVVLLLHSTGKCKEYVAEHLERWAQKGFLAVAYDARYHGERALPGAGLRELSLQALGPALVDEIVATEQQRLKVYHAALVRAWRTGAESPFVFDTAGDGISVIDYLVSRSDVDAKRIGVVGISLGGMSSWLLAAADERVAVAVPAIGVQSFRYALEQEIWAARVDTIRPVFEAAAKDLGKKEVATATVEAVWQRIVPGLAVAVADASQSAAFDAPLTLPCVAPRPMLVISGEKDPRCPLQGVRLALASAEAAYASAGAKGSLRSFVDKDVGHDMTERMWREADLFLEAFLLQRRAAAL</sequence>
<keyword evidence="3" id="KW-1185">Reference proteome</keyword>
<dbReference type="AlphaFoldDB" id="A0A813FMA2"/>
<organism evidence="2 3">
    <name type="scientific">Polarella glacialis</name>
    <name type="common">Dinoflagellate</name>
    <dbReference type="NCBI Taxonomy" id="89957"/>
    <lineage>
        <taxon>Eukaryota</taxon>
        <taxon>Sar</taxon>
        <taxon>Alveolata</taxon>
        <taxon>Dinophyceae</taxon>
        <taxon>Suessiales</taxon>
        <taxon>Suessiaceae</taxon>
        <taxon>Polarella</taxon>
    </lineage>
</organism>
<gene>
    <name evidence="2" type="ORF">PGLA1383_LOCUS33011</name>
</gene>
<dbReference type="Proteomes" id="UP000654075">
    <property type="component" value="Unassembled WGS sequence"/>
</dbReference>
<dbReference type="EMBL" id="CAJNNV010025594">
    <property type="protein sequence ID" value="CAE8615293.1"/>
    <property type="molecule type" value="Genomic_DNA"/>
</dbReference>
<dbReference type="Pfam" id="PF01738">
    <property type="entry name" value="DLH"/>
    <property type="match status" value="1"/>
</dbReference>
<feature type="domain" description="Dienelactone hydrolase" evidence="1">
    <location>
        <begin position="72"/>
        <end position="228"/>
    </location>
</feature>
<evidence type="ECO:0000259" key="1">
    <source>
        <dbReference type="Pfam" id="PF01738"/>
    </source>
</evidence>
<dbReference type="GO" id="GO:0016787">
    <property type="term" value="F:hydrolase activity"/>
    <property type="evidence" value="ECO:0007669"/>
    <property type="project" value="InterPro"/>
</dbReference>
<dbReference type="SUPFAM" id="SSF53474">
    <property type="entry name" value="alpha/beta-Hydrolases"/>
    <property type="match status" value="1"/>
</dbReference>